<name>A0A385EBV5_9CAUD</name>
<protein>
    <recommendedName>
        <fullName evidence="2">HNH nuclease domain-containing protein</fullName>
    </recommendedName>
</protein>
<dbReference type="GO" id="GO:0003676">
    <property type="term" value="F:nucleic acid binding"/>
    <property type="evidence" value="ECO:0007669"/>
    <property type="project" value="InterPro"/>
</dbReference>
<dbReference type="SMART" id="SM00507">
    <property type="entry name" value="HNHc"/>
    <property type="match status" value="1"/>
</dbReference>
<gene>
    <name evidence="3" type="ORF">CcrBL9_gp116</name>
</gene>
<organism evidence="3 4">
    <name type="scientific">Caulobacter phage CcrBL9</name>
    <dbReference type="NCBI Taxonomy" id="2283270"/>
    <lineage>
        <taxon>Viruses</taxon>
        <taxon>Duplodnaviria</taxon>
        <taxon>Heunggongvirae</taxon>
        <taxon>Uroviricota</taxon>
        <taxon>Caudoviricetes</taxon>
        <taxon>Jeanschmidtviridae</taxon>
        <taxon>Bertelyvirus</taxon>
        <taxon>Bertelyvirus BL9</taxon>
    </lineage>
</organism>
<dbReference type="EMBL" id="MH588546">
    <property type="protein sequence ID" value="AXQ69140.1"/>
    <property type="molecule type" value="Genomic_DNA"/>
</dbReference>
<evidence type="ECO:0000259" key="2">
    <source>
        <dbReference type="SMART" id="SM00507"/>
    </source>
</evidence>
<dbReference type="GO" id="GO:0008270">
    <property type="term" value="F:zinc ion binding"/>
    <property type="evidence" value="ECO:0007669"/>
    <property type="project" value="InterPro"/>
</dbReference>
<reference evidence="3 4" key="2">
    <citation type="submission" date="2018-09" db="EMBL/GenBank/DDBJ databases">
        <title>Giant CbK-like Caulobacter bacteriophages have genetically divergent genomes.</title>
        <authorList>
            <person name="Wilson K."/>
            <person name="Ely B."/>
        </authorList>
    </citation>
    <scope>NUCLEOTIDE SEQUENCE [LARGE SCALE GENOMIC DNA]</scope>
</reference>
<dbReference type="GO" id="GO:0004519">
    <property type="term" value="F:endonuclease activity"/>
    <property type="evidence" value="ECO:0007669"/>
    <property type="project" value="InterPro"/>
</dbReference>
<evidence type="ECO:0000313" key="3">
    <source>
        <dbReference type="EMBL" id="AXQ69140.1"/>
    </source>
</evidence>
<feature type="compositionally biased region" description="Acidic residues" evidence="1">
    <location>
        <begin position="134"/>
        <end position="152"/>
    </location>
</feature>
<accession>A0A385EBV5</accession>
<dbReference type="Proteomes" id="UP000259421">
    <property type="component" value="Segment"/>
</dbReference>
<feature type="region of interest" description="Disordered" evidence="1">
    <location>
        <begin position="111"/>
        <end position="152"/>
    </location>
</feature>
<dbReference type="InterPro" id="IPR003615">
    <property type="entry name" value="HNH_nuc"/>
</dbReference>
<dbReference type="InterPro" id="IPR002711">
    <property type="entry name" value="HNH"/>
</dbReference>
<dbReference type="Gene3D" id="1.10.30.50">
    <property type="match status" value="1"/>
</dbReference>
<feature type="domain" description="HNH nuclease" evidence="2">
    <location>
        <begin position="41"/>
        <end position="101"/>
    </location>
</feature>
<evidence type="ECO:0000256" key="1">
    <source>
        <dbReference type="SAM" id="MobiDB-lite"/>
    </source>
</evidence>
<proteinExistence type="predicted"/>
<keyword evidence="4" id="KW-1185">Reference proteome</keyword>
<reference evidence="4" key="1">
    <citation type="submission" date="2018-07" db="EMBL/GenBank/DDBJ databases">
        <title>Giant CbK-like Caulobacter bacteriophages have genetically divergent genomes.</title>
        <authorList>
            <person name="Wilson K.M."/>
            <person name="Ely B."/>
        </authorList>
    </citation>
    <scope>NUCLEOTIDE SEQUENCE [LARGE SCALE GENOMIC DNA]</scope>
</reference>
<sequence length="152" mass="17946">MCRWCGAVILRADGTVNKRKQFCDRHCVHEFLLRTDPTRWRKNTYKESMGICHRCSEVFDYYEDDGWEADHIVPLYHAHRIGDWTAWDPENLQLLCIPCHKDKTQEDYATYGRPWLGESPDVLPDSDEPHPEDLPDFGEEDEIDFDADEIPF</sequence>
<dbReference type="CDD" id="cd00085">
    <property type="entry name" value="HNHc"/>
    <property type="match status" value="1"/>
</dbReference>
<evidence type="ECO:0000313" key="4">
    <source>
        <dbReference type="Proteomes" id="UP000259421"/>
    </source>
</evidence>
<dbReference type="Pfam" id="PF01844">
    <property type="entry name" value="HNH"/>
    <property type="match status" value="1"/>
</dbReference>